<dbReference type="InterPro" id="IPR007197">
    <property type="entry name" value="rSAM"/>
</dbReference>
<organism evidence="13 14">
    <name type="scientific">Sutterella wadsworthensis 2_1_59BFAA</name>
    <dbReference type="NCBI Taxonomy" id="742823"/>
    <lineage>
        <taxon>Bacteria</taxon>
        <taxon>Pseudomonadati</taxon>
        <taxon>Pseudomonadota</taxon>
        <taxon>Betaproteobacteria</taxon>
        <taxon>Burkholderiales</taxon>
        <taxon>Sutterellaceae</taxon>
        <taxon>Sutterella</taxon>
    </lineage>
</organism>
<keyword evidence="6" id="KW-0949">S-adenosyl-L-methionine</keyword>
<evidence type="ECO:0000256" key="5">
    <source>
        <dbReference type="ARBA" id="ARBA00022485"/>
    </source>
</evidence>
<dbReference type="InterPro" id="IPR012837">
    <property type="entry name" value="NrdG"/>
</dbReference>
<dbReference type="PROSITE" id="PS01087">
    <property type="entry name" value="RADICAL_ACTIVATING"/>
    <property type="match status" value="1"/>
</dbReference>
<evidence type="ECO:0000256" key="9">
    <source>
        <dbReference type="ARBA" id="ARBA00023004"/>
    </source>
</evidence>
<dbReference type="OrthoDB" id="9782387at2"/>
<evidence type="ECO:0000256" key="10">
    <source>
        <dbReference type="ARBA" id="ARBA00023014"/>
    </source>
</evidence>
<dbReference type="PIRSF" id="PIRSF000368">
    <property type="entry name" value="NrdG"/>
    <property type="match status" value="1"/>
</dbReference>
<keyword evidence="8 12" id="KW-0560">Oxidoreductase</keyword>
<dbReference type="AlphaFoldDB" id="K1JI26"/>
<dbReference type="STRING" id="742823.HMPREF9465_01090"/>
<protein>
    <recommendedName>
        <fullName evidence="4 12">Anaerobic ribonucleoside-triphosphate reductase-activating protein</fullName>
        <ecNumber evidence="12">1.97.1.-</ecNumber>
    </recommendedName>
</protein>
<evidence type="ECO:0000256" key="4">
    <source>
        <dbReference type="ARBA" id="ARBA00014281"/>
    </source>
</evidence>
<evidence type="ECO:0000256" key="11">
    <source>
        <dbReference type="ARBA" id="ARBA00047365"/>
    </source>
</evidence>
<dbReference type="eggNOG" id="COG0602">
    <property type="taxonomic scope" value="Bacteria"/>
</dbReference>
<proteinExistence type="inferred from homology"/>
<comment type="cofactor">
    <cofactor evidence="1">
        <name>[4Fe-4S] cluster</name>
        <dbReference type="ChEBI" id="CHEBI:49883"/>
    </cofactor>
</comment>
<dbReference type="PANTHER" id="PTHR30352">
    <property type="entry name" value="PYRUVATE FORMATE-LYASE-ACTIVATING ENZYME"/>
    <property type="match status" value="1"/>
</dbReference>
<name>K1JI26_9BURK</name>
<evidence type="ECO:0000256" key="3">
    <source>
        <dbReference type="ARBA" id="ARBA00009777"/>
    </source>
</evidence>
<evidence type="ECO:0000256" key="6">
    <source>
        <dbReference type="ARBA" id="ARBA00022691"/>
    </source>
</evidence>
<dbReference type="SFLD" id="SFLDG01063">
    <property type="entry name" value="activating_enzymes__group_1"/>
    <property type="match status" value="1"/>
</dbReference>
<dbReference type="EMBL" id="ADMG01000029">
    <property type="protein sequence ID" value="EKB31265.1"/>
    <property type="molecule type" value="Genomic_DNA"/>
</dbReference>
<evidence type="ECO:0000313" key="13">
    <source>
        <dbReference type="EMBL" id="EKB31265.1"/>
    </source>
</evidence>
<dbReference type="InterPro" id="IPR001989">
    <property type="entry name" value="Radical_activat_CS"/>
</dbReference>
<dbReference type="InterPro" id="IPR013785">
    <property type="entry name" value="Aldolase_TIM"/>
</dbReference>
<dbReference type="CDD" id="cd01335">
    <property type="entry name" value="Radical_SAM"/>
    <property type="match status" value="1"/>
</dbReference>
<reference evidence="13 14" key="1">
    <citation type="submission" date="2012-05" db="EMBL/GenBank/DDBJ databases">
        <title>The Genome Sequence of Sutterella wadsworthensis 2_1_59BFAA.</title>
        <authorList>
            <consortium name="The Broad Institute Genome Sequencing Platform"/>
            <person name="Earl A."/>
            <person name="Ward D."/>
            <person name="Feldgarden M."/>
            <person name="Gevers D."/>
            <person name="Daigneault M."/>
            <person name="Strauss J."/>
            <person name="Allen-Vercoe E."/>
            <person name="Walker B."/>
            <person name="Young S.K."/>
            <person name="Zeng Q."/>
            <person name="Gargeya S."/>
            <person name="Fitzgerald M."/>
            <person name="Haas B."/>
            <person name="Abouelleil A."/>
            <person name="Alvarado L."/>
            <person name="Arachchi H.M."/>
            <person name="Berlin A.M."/>
            <person name="Chapman S.B."/>
            <person name="Goldberg J."/>
            <person name="Griggs A."/>
            <person name="Gujja S."/>
            <person name="Hansen M."/>
            <person name="Howarth C."/>
            <person name="Imamovic A."/>
            <person name="Larimer J."/>
            <person name="McCowen C."/>
            <person name="Montmayeur A."/>
            <person name="Murphy C."/>
            <person name="Neiman D."/>
            <person name="Pearson M."/>
            <person name="Priest M."/>
            <person name="Roberts A."/>
            <person name="Saif S."/>
            <person name="Shea T."/>
            <person name="Sisk P."/>
            <person name="Sykes S."/>
            <person name="Wortman J."/>
            <person name="Nusbaum C."/>
            <person name="Birren B."/>
        </authorList>
    </citation>
    <scope>NUCLEOTIDE SEQUENCE [LARGE SCALE GENOMIC DNA]</scope>
    <source>
        <strain evidence="13 14">2_1_59BFAA</strain>
    </source>
</reference>
<dbReference type="GO" id="GO:0046872">
    <property type="term" value="F:metal ion binding"/>
    <property type="evidence" value="ECO:0007669"/>
    <property type="project" value="UniProtKB-KW"/>
</dbReference>
<dbReference type="GO" id="GO:0051539">
    <property type="term" value="F:4 iron, 4 sulfur cluster binding"/>
    <property type="evidence" value="ECO:0007669"/>
    <property type="project" value="UniProtKB-KW"/>
</dbReference>
<dbReference type="Pfam" id="PF13353">
    <property type="entry name" value="Fer4_12"/>
    <property type="match status" value="1"/>
</dbReference>
<keyword evidence="14" id="KW-1185">Reference proteome</keyword>
<dbReference type="PATRIC" id="fig|742823.3.peg.1080"/>
<dbReference type="GO" id="GO:0043365">
    <property type="term" value="F:[formate-C-acetyltransferase]-activating enzyme activity"/>
    <property type="evidence" value="ECO:0007669"/>
    <property type="project" value="InterPro"/>
</dbReference>
<dbReference type="SFLD" id="SFLDS00029">
    <property type="entry name" value="Radical_SAM"/>
    <property type="match status" value="1"/>
</dbReference>
<sequence length="155" mass="17213">MNYIGLSTCDTANGPGVRVSLFCSGCTLHCPGCFNEESWDFGAGRPFTDETLATLLKALEEDFVEGLSLLGGDPLEPENRDEVLRIVRAVRERFGSTKTIWLWTGRRHEKVADCPVLEYVDVLVDGPYVEKLKVHEKGCWFGSSNQRVIPLHPAG</sequence>
<dbReference type="Gene3D" id="3.20.20.70">
    <property type="entry name" value="Aldolase class I"/>
    <property type="match status" value="1"/>
</dbReference>
<accession>K1JI26</accession>
<keyword evidence="5" id="KW-0004">4Fe-4S</keyword>
<comment type="catalytic activity">
    <reaction evidence="11">
        <text>glycyl-[protein] + reduced [flavodoxin] + S-adenosyl-L-methionine = glycin-2-yl radical-[protein] + semiquinone [flavodoxin] + 5'-deoxyadenosine + L-methionine + H(+)</text>
        <dbReference type="Rhea" id="RHEA:61976"/>
        <dbReference type="Rhea" id="RHEA-COMP:10622"/>
        <dbReference type="Rhea" id="RHEA-COMP:14480"/>
        <dbReference type="Rhea" id="RHEA-COMP:15993"/>
        <dbReference type="Rhea" id="RHEA-COMP:15994"/>
        <dbReference type="ChEBI" id="CHEBI:15378"/>
        <dbReference type="ChEBI" id="CHEBI:17319"/>
        <dbReference type="ChEBI" id="CHEBI:29947"/>
        <dbReference type="ChEBI" id="CHEBI:32722"/>
        <dbReference type="ChEBI" id="CHEBI:57618"/>
        <dbReference type="ChEBI" id="CHEBI:57844"/>
        <dbReference type="ChEBI" id="CHEBI:59789"/>
        <dbReference type="ChEBI" id="CHEBI:140311"/>
    </reaction>
</comment>
<dbReference type="NCBIfam" id="TIGR02491">
    <property type="entry name" value="NrdG"/>
    <property type="match status" value="1"/>
</dbReference>
<evidence type="ECO:0000256" key="12">
    <source>
        <dbReference type="PIRNR" id="PIRNR000368"/>
    </source>
</evidence>
<evidence type="ECO:0000256" key="7">
    <source>
        <dbReference type="ARBA" id="ARBA00022723"/>
    </source>
</evidence>
<dbReference type="Proteomes" id="UP000005835">
    <property type="component" value="Unassembled WGS sequence"/>
</dbReference>
<dbReference type="EC" id="1.97.1.-" evidence="12"/>
<keyword evidence="10" id="KW-0411">Iron-sulfur</keyword>
<dbReference type="InterPro" id="IPR058240">
    <property type="entry name" value="rSAM_sf"/>
</dbReference>
<dbReference type="SFLD" id="SFLDG01066">
    <property type="entry name" value="organic_radical-activating_enz"/>
    <property type="match status" value="1"/>
</dbReference>
<evidence type="ECO:0000313" key="14">
    <source>
        <dbReference type="Proteomes" id="UP000005835"/>
    </source>
</evidence>
<comment type="function">
    <text evidence="2 12">Activation of anaerobic ribonucleoside-triphosphate reductase under anaerobic conditions by generation of an organic free radical, using S-adenosylmethionine and reduced flavodoxin as cosubstrates to produce 5'-deoxy-adenosine.</text>
</comment>
<dbReference type="SUPFAM" id="SSF102114">
    <property type="entry name" value="Radical SAM enzymes"/>
    <property type="match status" value="1"/>
</dbReference>
<evidence type="ECO:0000256" key="2">
    <source>
        <dbReference type="ARBA" id="ARBA00003852"/>
    </source>
</evidence>
<evidence type="ECO:0000256" key="8">
    <source>
        <dbReference type="ARBA" id="ARBA00023002"/>
    </source>
</evidence>
<dbReference type="RefSeq" id="WP_005434889.1">
    <property type="nucleotide sequence ID" value="NZ_JH815515.1"/>
</dbReference>
<dbReference type="GO" id="GO:0004748">
    <property type="term" value="F:ribonucleoside-diphosphate reductase activity, thioredoxin disulfide as acceptor"/>
    <property type="evidence" value="ECO:0007669"/>
    <property type="project" value="TreeGrafter"/>
</dbReference>
<dbReference type="HOGENOM" id="CLU_089926_2_1_4"/>
<keyword evidence="9" id="KW-0408">Iron</keyword>
<gene>
    <name evidence="13" type="ORF">HMPREF9465_01090</name>
</gene>
<evidence type="ECO:0000256" key="1">
    <source>
        <dbReference type="ARBA" id="ARBA00001966"/>
    </source>
</evidence>
<dbReference type="InterPro" id="IPR034457">
    <property type="entry name" value="Organic_radical-activating"/>
</dbReference>
<comment type="similarity">
    <text evidence="3 12">Belongs to the organic radical-activating enzymes family.</text>
</comment>
<dbReference type="PANTHER" id="PTHR30352:SF2">
    <property type="entry name" value="ANAEROBIC RIBONUCLEOSIDE-TRIPHOSPHATE REDUCTASE-ACTIVATING PROTEIN"/>
    <property type="match status" value="1"/>
</dbReference>
<dbReference type="SFLD" id="SFLDF00299">
    <property type="entry name" value="anaerobic_ribonucleoside-triph"/>
    <property type="match status" value="1"/>
</dbReference>
<comment type="caution">
    <text evidence="13">The sequence shown here is derived from an EMBL/GenBank/DDBJ whole genome shotgun (WGS) entry which is preliminary data.</text>
</comment>
<keyword evidence="7" id="KW-0479">Metal-binding</keyword>